<reference evidence="18" key="1">
    <citation type="submission" date="2021-01" db="EMBL/GenBank/DDBJ databases">
        <title>Genome sequence of strain Noviherbaspirillum sp. DKR-6.</title>
        <authorList>
            <person name="Chaudhary D.K."/>
        </authorList>
    </citation>
    <scope>NUCLEOTIDE SEQUENCE</scope>
    <source>
        <strain evidence="18">DKR-6</strain>
    </source>
</reference>
<dbReference type="CDD" id="cd00082">
    <property type="entry name" value="HisKA"/>
    <property type="match status" value="1"/>
</dbReference>
<feature type="transmembrane region" description="Helical" evidence="15">
    <location>
        <begin position="118"/>
        <end position="134"/>
    </location>
</feature>
<keyword evidence="6 14" id="KW-0597">Phosphoprotein</keyword>
<dbReference type="PRINTS" id="PR00344">
    <property type="entry name" value="BCTRLSENSOR"/>
</dbReference>
<keyword evidence="13 15" id="KW-0472">Membrane</keyword>
<feature type="transmembrane region" description="Helical" evidence="15">
    <location>
        <begin position="92"/>
        <end position="112"/>
    </location>
</feature>
<feature type="transmembrane region" description="Helical" evidence="15">
    <location>
        <begin position="146"/>
        <end position="164"/>
    </location>
</feature>
<dbReference type="InterPro" id="IPR036890">
    <property type="entry name" value="HATPase_C_sf"/>
</dbReference>
<evidence type="ECO:0000256" key="7">
    <source>
        <dbReference type="ARBA" id="ARBA00022679"/>
    </source>
</evidence>
<evidence type="ECO:0000313" key="19">
    <source>
        <dbReference type="Proteomes" id="UP000622890"/>
    </source>
</evidence>
<dbReference type="InterPro" id="IPR001789">
    <property type="entry name" value="Sig_transdc_resp-reg_receiver"/>
</dbReference>
<keyword evidence="19" id="KW-1185">Reference proteome</keyword>
<dbReference type="SMART" id="SM00387">
    <property type="entry name" value="HATPase_c"/>
    <property type="match status" value="1"/>
</dbReference>
<dbReference type="SUPFAM" id="SSF47384">
    <property type="entry name" value="Homodimeric domain of signal transducing histidine kinase"/>
    <property type="match status" value="1"/>
</dbReference>
<feature type="transmembrane region" description="Helical" evidence="15">
    <location>
        <begin position="64"/>
        <end position="85"/>
    </location>
</feature>
<name>A0A934SUY1_9BURK</name>
<dbReference type="Pfam" id="PF02518">
    <property type="entry name" value="HATPase_c"/>
    <property type="match status" value="1"/>
</dbReference>
<keyword evidence="4" id="KW-1003">Cell membrane</keyword>
<evidence type="ECO:0000256" key="10">
    <source>
        <dbReference type="ARBA" id="ARBA00022840"/>
    </source>
</evidence>
<evidence type="ECO:0000256" key="3">
    <source>
        <dbReference type="ARBA" id="ARBA00012438"/>
    </source>
</evidence>
<evidence type="ECO:0000256" key="6">
    <source>
        <dbReference type="ARBA" id="ARBA00022553"/>
    </source>
</evidence>
<sequence>MPLELQADPHAMSARAPDTENAQDALQAAVLAQAMLRIKLGIPVWLLMLICILVWGPASPAIPPWVIATVFVASIACNFAMLCLARRARWPAATLVRLGAVIDPLILSAGLALTGEPGRVFIGFYLFTILGYGFRIGPEAMRLCQLTALAGFCAVALFSPAWHLHPVTPLSVLVLLAVVPLYARVLIGRLRAAQALAESESHAKSQLLANVSHELRTPLTGIMASAQLLQEEHAEADVRRRCDAILALSRDLMLQIDELLDSARQEAGALRLSPTPFPLTELAEDLRCALGPNALTKGIALCIDVDARLPARLIGDAHYLKRALLNIGGNAVKFTETGEVRMRIALAASGVAPDAALCPVHFSCRDTGIGIAPELQQRIFEPFFQASCGITRKYGGTGLGMSIARNIIGLMGGVLHVTSTPGQGSLFEFTLSMPVASDAPKDADAEKAVPAPRVEPVTPKRVLVADDNATNLLLLKETLERDGHAVHTVGNGHDALHALAASDFDVVILDLNMADIDGVTVQRLYRFGRVDTAPVYILTADATAAERLAGCGAAGILHKPISAAALRQAVATAPVPVGRPGAVPVMTLAPQACLDAEVLRELRSVSDDPGFLQTLLSTAAADIERLAATLRHGLQHADASAVQSNAHALSGICTSIGATELASLSARLLAMDTQDLDRHAAPFCGELDALVQQTLHGLHECCASSYGRQGGASGLAAL</sequence>
<evidence type="ECO:0000256" key="2">
    <source>
        <dbReference type="ARBA" id="ARBA00004429"/>
    </source>
</evidence>
<dbReference type="PROSITE" id="PS50109">
    <property type="entry name" value="HIS_KIN"/>
    <property type="match status" value="1"/>
</dbReference>
<dbReference type="PANTHER" id="PTHR43047:SF64">
    <property type="entry name" value="HISTIDINE KINASE CONTAINING CHEY-HOMOLOGOUS RECEIVER DOMAIN AND PAS DOMAIN-RELATED"/>
    <property type="match status" value="1"/>
</dbReference>
<feature type="domain" description="Response regulatory" evidence="17">
    <location>
        <begin position="461"/>
        <end position="574"/>
    </location>
</feature>
<dbReference type="InterPro" id="IPR004358">
    <property type="entry name" value="Sig_transdc_His_kin-like_C"/>
</dbReference>
<dbReference type="InterPro" id="IPR008207">
    <property type="entry name" value="Sig_transdc_His_kin_Hpt_dom"/>
</dbReference>
<evidence type="ECO:0000256" key="8">
    <source>
        <dbReference type="ARBA" id="ARBA00022692"/>
    </source>
</evidence>
<dbReference type="SUPFAM" id="SSF55874">
    <property type="entry name" value="ATPase domain of HSP90 chaperone/DNA topoisomerase II/histidine kinase"/>
    <property type="match status" value="1"/>
</dbReference>
<dbReference type="EMBL" id="JAEPBG010000001">
    <property type="protein sequence ID" value="MBK4733214.1"/>
    <property type="molecule type" value="Genomic_DNA"/>
</dbReference>
<dbReference type="InterPro" id="IPR003594">
    <property type="entry name" value="HATPase_dom"/>
</dbReference>
<evidence type="ECO:0000256" key="5">
    <source>
        <dbReference type="ARBA" id="ARBA00022519"/>
    </source>
</evidence>
<dbReference type="SMART" id="SM00388">
    <property type="entry name" value="HisKA"/>
    <property type="match status" value="1"/>
</dbReference>
<proteinExistence type="predicted"/>
<keyword evidence="11 15" id="KW-1133">Transmembrane helix</keyword>
<dbReference type="Pfam" id="PF00512">
    <property type="entry name" value="HisKA"/>
    <property type="match status" value="1"/>
</dbReference>
<dbReference type="Pfam" id="PF00072">
    <property type="entry name" value="Response_reg"/>
    <property type="match status" value="1"/>
</dbReference>
<evidence type="ECO:0000256" key="15">
    <source>
        <dbReference type="SAM" id="Phobius"/>
    </source>
</evidence>
<dbReference type="PROSITE" id="PS50110">
    <property type="entry name" value="RESPONSE_REGULATORY"/>
    <property type="match status" value="1"/>
</dbReference>
<evidence type="ECO:0000256" key="4">
    <source>
        <dbReference type="ARBA" id="ARBA00022475"/>
    </source>
</evidence>
<keyword evidence="12" id="KW-0902">Two-component regulatory system</keyword>
<comment type="caution">
    <text evidence="18">The sequence shown here is derived from an EMBL/GenBank/DDBJ whole genome shotgun (WGS) entry which is preliminary data.</text>
</comment>
<dbReference type="AlphaFoldDB" id="A0A934SUY1"/>
<evidence type="ECO:0000256" key="9">
    <source>
        <dbReference type="ARBA" id="ARBA00022777"/>
    </source>
</evidence>
<comment type="subcellular location">
    <subcellularLocation>
        <location evidence="2">Cell inner membrane</location>
        <topology evidence="2">Multi-pass membrane protein</topology>
    </subcellularLocation>
</comment>
<dbReference type="GO" id="GO:0005886">
    <property type="term" value="C:plasma membrane"/>
    <property type="evidence" value="ECO:0007669"/>
    <property type="project" value="UniProtKB-SubCell"/>
</dbReference>
<dbReference type="PANTHER" id="PTHR43047">
    <property type="entry name" value="TWO-COMPONENT HISTIDINE PROTEIN KINASE"/>
    <property type="match status" value="1"/>
</dbReference>
<comment type="catalytic activity">
    <reaction evidence="1">
        <text>ATP + protein L-histidine = ADP + protein N-phospho-L-histidine.</text>
        <dbReference type="EC" id="2.7.13.3"/>
    </reaction>
</comment>
<dbReference type="InterPro" id="IPR005467">
    <property type="entry name" value="His_kinase_dom"/>
</dbReference>
<evidence type="ECO:0000256" key="11">
    <source>
        <dbReference type="ARBA" id="ARBA00022989"/>
    </source>
</evidence>
<dbReference type="Gene3D" id="1.20.120.160">
    <property type="entry name" value="HPT domain"/>
    <property type="match status" value="1"/>
</dbReference>
<dbReference type="RefSeq" id="WP_200589823.1">
    <property type="nucleotide sequence ID" value="NZ_JAEPBG010000001.1"/>
</dbReference>
<dbReference type="SUPFAM" id="SSF52172">
    <property type="entry name" value="CheY-like"/>
    <property type="match status" value="1"/>
</dbReference>
<keyword evidence="10" id="KW-0547">Nucleotide-binding</keyword>
<dbReference type="SMART" id="SM00448">
    <property type="entry name" value="REC"/>
    <property type="match status" value="1"/>
</dbReference>
<evidence type="ECO:0000259" key="16">
    <source>
        <dbReference type="PROSITE" id="PS50109"/>
    </source>
</evidence>
<dbReference type="Pfam" id="PF01627">
    <property type="entry name" value="Hpt"/>
    <property type="match status" value="1"/>
</dbReference>
<accession>A0A934SUY1</accession>
<feature type="transmembrane region" description="Helical" evidence="15">
    <location>
        <begin position="40"/>
        <end position="58"/>
    </location>
</feature>
<keyword evidence="9" id="KW-0418">Kinase</keyword>
<dbReference type="CDD" id="cd16922">
    <property type="entry name" value="HATPase_EvgS-ArcB-TorS-like"/>
    <property type="match status" value="1"/>
</dbReference>
<evidence type="ECO:0000256" key="13">
    <source>
        <dbReference type="ARBA" id="ARBA00023136"/>
    </source>
</evidence>
<keyword evidence="5" id="KW-0997">Cell inner membrane</keyword>
<dbReference type="InterPro" id="IPR036097">
    <property type="entry name" value="HisK_dim/P_sf"/>
</dbReference>
<feature type="modified residue" description="4-aspartylphosphate" evidence="14">
    <location>
        <position position="510"/>
    </location>
</feature>
<dbReference type="Gene3D" id="3.40.50.2300">
    <property type="match status" value="1"/>
</dbReference>
<keyword evidence="10" id="KW-0067">ATP-binding</keyword>
<dbReference type="EC" id="2.7.13.3" evidence="3"/>
<evidence type="ECO:0000256" key="14">
    <source>
        <dbReference type="PROSITE-ProRule" id="PRU00169"/>
    </source>
</evidence>
<dbReference type="CDD" id="cd17546">
    <property type="entry name" value="REC_hyHK_CKI1_RcsC-like"/>
    <property type="match status" value="1"/>
</dbReference>
<dbReference type="InterPro" id="IPR011006">
    <property type="entry name" value="CheY-like_superfamily"/>
</dbReference>
<dbReference type="InterPro" id="IPR036641">
    <property type="entry name" value="HPT_dom_sf"/>
</dbReference>
<dbReference type="GO" id="GO:0000155">
    <property type="term" value="F:phosphorelay sensor kinase activity"/>
    <property type="evidence" value="ECO:0007669"/>
    <property type="project" value="InterPro"/>
</dbReference>
<dbReference type="InterPro" id="IPR003661">
    <property type="entry name" value="HisK_dim/P_dom"/>
</dbReference>
<evidence type="ECO:0000256" key="1">
    <source>
        <dbReference type="ARBA" id="ARBA00000085"/>
    </source>
</evidence>
<keyword evidence="7" id="KW-0808">Transferase</keyword>
<dbReference type="Gene3D" id="3.30.565.10">
    <property type="entry name" value="Histidine kinase-like ATPase, C-terminal domain"/>
    <property type="match status" value="1"/>
</dbReference>
<evidence type="ECO:0000259" key="17">
    <source>
        <dbReference type="PROSITE" id="PS50110"/>
    </source>
</evidence>
<evidence type="ECO:0000313" key="18">
    <source>
        <dbReference type="EMBL" id="MBK4733214.1"/>
    </source>
</evidence>
<evidence type="ECO:0000256" key="12">
    <source>
        <dbReference type="ARBA" id="ARBA00023012"/>
    </source>
</evidence>
<dbReference type="Gene3D" id="1.10.287.130">
    <property type="match status" value="1"/>
</dbReference>
<dbReference type="Proteomes" id="UP000622890">
    <property type="component" value="Unassembled WGS sequence"/>
</dbReference>
<keyword evidence="8 15" id="KW-0812">Transmembrane</keyword>
<protein>
    <recommendedName>
        <fullName evidence="3">histidine kinase</fullName>
        <ecNumber evidence="3">2.7.13.3</ecNumber>
    </recommendedName>
</protein>
<organism evidence="18 19">
    <name type="scientific">Noviherbaspirillum pedocola</name>
    <dbReference type="NCBI Taxonomy" id="2801341"/>
    <lineage>
        <taxon>Bacteria</taxon>
        <taxon>Pseudomonadati</taxon>
        <taxon>Pseudomonadota</taxon>
        <taxon>Betaproteobacteria</taxon>
        <taxon>Burkholderiales</taxon>
        <taxon>Oxalobacteraceae</taxon>
        <taxon>Noviherbaspirillum</taxon>
    </lineage>
</organism>
<gene>
    <name evidence="18" type="ORF">JJB74_01095</name>
</gene>
<feature type="domain" description="Histidine kinase" evidence="16">
    <location>
        <begin position="210"/>
        <end position="435"/>
    </location>
</feature>
<dbReference type="SUPFAM" id="SSF47226">
    <property type="entry name" value="Histidine-containing phosphotransfer domain, HPT domain"/>
    <property type="match status" value="1"/>
</dbReference>